<dbReference type="EMBL" id="KI546085">
    <property type="protein sequence ID" value="EST46065.1"/>
    <property type="molecule type" value="Genomic_DNA"/>
</dbReference>
<protein>
    <submittedName>
        <fullName evidence="1">Uncharacterized protein</fullName>
    </submittedName>
</protein>
<dbReference type="AlphaFoldDB" id="V6LN60"/>
<dbReference type="Proteomes" id="UP000018208">
    <property type="component" value="Unassembled WGS sequence"/>
</dbReference>
<evidence type="ECO:0000313" key="3">
    <source>
        <dbReference type="Proteomes" id="UP000018208"/>
    </source>
</evidence>
<evidence type="ECO:0000313" key="2">
    <source>
        <dbReference type="EMBL" id="KAH0574427.1"/>
    </source>
</evidence>
<keyword evidence="3" id="KW-1185">Reference proteome</keyword>
<evidence type="ECO:0000313" key="1">
    <source>
        <dbReference type="EMBL" id="EST46065.1"/>
    </source>
</evidence>
<sequence>MVLPDSLIQRVKTQLAQSVPVGDIINEARLQGHQISSSTIYKIRQTYTPIVNKPTSFVEIKPQKLPQQQLYQPPVQIPQRTEIVSKLLNQVPLNFEQNQPELGIAAVINQRAIVINLVSGTIIQQAREWQFLGSSVEAEFSKFAGYIQLNSPAVVVIASPYFNQHEQIVINNEQIDVRNVITNVQLFLKHDAEVVALKYQSLFKKKIIYLHFSYDYVKVCVRDDSSSQIIPIEHFIVQRHLQDKRHESFCQSHQDCISQLCVEKATRCEADFEFIANYIAQVLYALYLMNPTSLLVLGGELFQKNISDVKLRIGTPLVRQTPLSNINDLQSSPILIENIRVQFAKYYANFGPTLNLAAVIYQADDDSVLKGALHQVLKEQKDSSGSTPCDFIQAIANMSPQMGYGLQQYSSPTIYKSQTGLLRFETASVFNRTPALDNLVKNYDEDRSDNSTPKFG</sequence>
<dbReference type="VEuPathDB" id="GiardiaDB:SS50377_24385"/>
<reference evidence="1 2" key="1">
    <citation type="journal article" date="2014" name="PLoS Genet.">
        <title>The Genome of Spironucleus salmonicida Highlights a Fish Pathogen Adapted to Fluctuating Environments.</title>
        <authorList>
            <person name="Xu F."/>
            <person name="Jerlstrom-Hultqvist J."/>
            <person name="Einarsson E."/>
            <person name="Astvaldsson A."/>
            <person name="Svard S.G."/>
            <person name="Andersson J.O."/>
        </authorList>
    </citation>
    <scope>NUCLEOTIDE SEQUENCE</scope>
    <source>
        <strain evidence="2">ATCC 50377</strain>
    </source>
</reference>
<reference evidence="2" key="2">
    <citation type="submission" date="2020-12" db="EMBL/GenBank/DDBJ databases">
        <title>New Spironucleus salmonicida genome in near-complete chromosomes.</title>
        <authorList>
            <person name="Xu F."/>
            <person name="Kurt Z."/>
            <person name="Jimenez-Gonzalez A."/>
            <person name="Astvaldsson A."/>
            <person name="Andersson J.O."/>
            <person name="Svard S.G."/>
        </authorList>
    </citation>
    <scope>NUCLEOTIDE SEQUENCE</scope>
    <source>
        <strain evidence="2">ATCC 50377</strain>
    </source>
</reference>
<proteinExistence type="predicted"/>
<accession>V6LN60</accession>
<name>V6LN60_9EUKA</name>
<gene>
    <name evidence="1" type="ORF">SS50377_14055</name>
    <name evidence="2" type="ORF">SS50377_24385</name>
</gene>
<dbReference type="EMBL" id="AUWU02000004">
    <property type="protein sequence ID" value="KAH0574427.1"/>
    <property type="molecule type" value="Genomic_DNA"/>
</dbReference>
<organism evidence="1">
    <name type="scientific">Spironucleus salmonicida</name>
    <dbReference type="NCBI Taxonomy" id="348837"/>
    <lineage>
        <taxon>Eukaryota</taxon>
        <taxon>Metamonada</taxon>
        <taxon>Diplomonadida</taxon>
        <taxon>Hexamitidae</taxon>
        <taxon>Hexamitinae</taxon>
        <taxon>Spironucleus</taxon>
    </lineage>
</organism>